<gene>
    <name evidence="1" type="ORF">TNCT_131901</name>
</gene>
<sequence length="96" mass="10957">MILNQYCNRQSSDLPSKVKTIIPNFLPGKKDGLHEKDDQRTVTVSPVVRVPVELQHPPDVLKLEDESKRLAKPALMIECITEEADETWKKTMIAFL</sequence>
<organism evidence="1 2">
    <name type="scientific">Trichonephila clavata</name>
    <name type="common">Joro spider</name>
    <name type="synonym">Nephila clavata</name>
    <dbReference type="NCBI Taxonomy" id="2740835"/>
    <lineage>
        <taxon>Eukaryota</taxon>
        <taxon>Metazoa</taxon>
        <taxon>Ecdysozoa</taxon>
        <taxon>Arthropoda</taxon>
        <taxon>Chelicerata</taxon>
        <taxon>Arachnida</taxon>
        <taxon>Araneae</taxon>
        <taxon>Araneomorphae</taxon>
        <taxon>Entelegynae</taxon>
        <taxon>Araneoidea</taxon>
        <taxon>Nephilidae</taxon>
        <taxon>Trichonephila</taxon>
    </lineage>
</organism>
<accession>A0A8X6F4E8</accession>
<dbReference type="OrthoDB" id="364892at2759"/>
<keyword evidence="2" id="KW-1185">Reference proteome</keyword>
<proteinExistence type="predicted"/>
<dbReference type="Proteomes" id="UP000887116">
    <property type="component" value="Unassembled WGS sequence"/>
</dbReference>
<name>A0A8X6F4E8_TRICU</name>
<dbReference type="AlphaFoldDB" id="A0A8X6F4E8"/>
<reference evidence="1" key="1">
    <citation type="submission" date="2020-07" db="EMBL/GenBank/DDBJ databases">
        <title>Multicomponent nature underlies the extraordinary mechanical properties of spider dragline silk.</title>
        <authorList>
            <person name="Kono N."/>
            <person name="Nakamura H."/>
            <person name="Mori M."/>
            <person name="Yoshida Y."/>
            <person name="Ohtoshi R."/>
            <person name="Malay A.D."/>
            <person name="Moran D.A.P."/>
            <person name="Tomita M."/>
            <person name="Numata K."/>
            <person name="Arakawa K."/>
        </authorList>
    </citation>
    <scope>NUCLEOTIDE SEQUENCE</scope>
</reference>
<protein>
    <submittedName>
        <fullName evidence="1">Uncharacterized protein</fullName>
    </submittedName>
</protein>
<comment type="caution">
    <text evidence="1">The sequence shown here is derived from an EMBL/GenBank/DDBJ whole genome shotgun (WGS) entry which is preliminary data.</text>
</comment>
<evidence type="ECO:0000313" key="2">
    <source>
        <dbReference type="Proteomes" id="UP000887116"/>
    </source>
</evidence>
<evidence type="ECO:0000313" key="1">
    <source>
        <dbReference type="EMBL" id="GFQ70718.1"/>
    </source>
</evidence>
<dbReference type="EMBL" id="BMAO01001040">
    <property type="protein sequence ID" value="GFQ70718.1"/>
    <property type="molecule type" value="Genomic_DNA"/>
</dbReference>